<dbReference type="GO" id="GO:0005737">
    <property type="term" value="C:cytoplasm"/>
    <property type="evidence" value="ECO:0007669"/>
    <property type="project" value="TreeGrafter"/>
</dbReference>
<feature type="domain" description="Prolyl 4-hydroxylase alpha subunit" evidence="6">
    <location>
        <begin position="83"/>
        <end position="265"/>
    </location>
</feature>
<keyword evidence="2" id="KW-0847">Vitamin C</keyword>
<dbReference type="PANTHER" id="PTHR12117">
    <property type="entry name" value="HISTONE ACETYLTRANSFERASE COMPLEX"/>
    <property type="match status" value="1"/>
</dbReference>
<dbReference type="InterPro" id="IPR051842">
    <property type="entry name" value="uS12_prolyl_hydroxylase"/>
</dbReference>
<dbReference type="Proteomes" id="UP000245609">
    <property type="component" value="Unassembled WGS sequence"/>
</dbReference>
<keyword evidence="8" id="KW-1185">Reference proteome</keyword>
<dbReference type="EMBL" id="MBFS01000012">
    <property type="protein sequence ID" value="PVV05347.1"/>
    <property type="molecule type" value="Genomic_DNA"/>
</dbReference>
<dbReference type="PANTHER" id="PTHR12117:SF0">
    <property type="entry name" value="PROLYL 3-HYDROXYLASE OGFOD1"/>
    <property type="match status" value="1"/>
</dbReference>
<reference evidence="7 8" key="1">
    <citation type="journal article" date="2018" name="MBio">
        <title>Comparative Genomics Reveals the Core Gene Toolbox for the Fungus-Insect Symbiosis.</title>
        <authorList>
            <person name="Wang Y."/>
            <person name="Stata M."/>
            <person name="Wang W."/>
            <person name="Stajich J.E."/>
            <person name="White M.M."/>
            <person name="Moncalvo J.M."/>
        </authorList>
    </citation>
    <scope>NUCLEOTIDE SEQUENCE [LARGE SCALE GENOMIC DNA]</scope>
    <source>
        <strain evidence="7 8">SC-DP-2</strain>
    </source>
</reference>
<name>A0A2T9ZLD5_9FUNG</name>
<gene>
    <name evidence="7" type="ORF">BB560_000126</name>
</gene>
<dbReference type="AlphaFoldDB" id="A0A2T9ZLD5"/>
<evidence type="ECO:0000313" key="7">
    <source>
        <dbReference type="EMBL" id="PVV05347.1"/>
    </source>
</evidence>
<feature type="region of interest" description="Disordered" evidence="5">
    <location>
        <begin position="1"/>
        <end position="20"/>
    </location>
</feature>
<dbReference type="GO" id="GO:0031543">
    <property type="term" value="F:peptidyl-proline dioxygenase activity"/>
    <property type="evidence" value="ECO:0007669"/>
    <property type="project" value="TreeGrafter"/>
</dbReference>
<dbReference type="InterPro" id="IPR006620">
    <property type="entry name" value="Pro_4_hyd_alph"/>
</dbReference>
<dbReference type="GO" id="GO:0005506">
    <property type="term" value="F:iron ion binding"/>
    <property type="evidence" value="ECO:0007669"/>
    <property type="project" value="InterPro"/>
</dbReference>
<proteinExistence type="predicted"/>
<dbReference type="STRING" id="133381.A0A2T9ZLD5"/>
<keyword evidence="4" id="KW-0560">Oxidoreductase</keyword>
<sequence length="535" mass="62421">MPDDLQPSSKKQRIDAVGRKNRASADRLRLPGFFMNESFKQLFRSAFLDKEDFGEKSIYTDYMDKFFVQESENTDNVSMSENHTMKKISSIIGSPFRVGMLTNIFPMNWLLELKHELSLLEWKHRSNDLYDFYQTDDLTLVSSKYKRIASLHNFLIDDTFVSFLEELSGTKLIRGRIDMAAQQYKKGGYLLCHDDAVTDWNLQDGGCLGLFTKDENGQPKAVVKENLPVFNSVAFFITGESSFHEVQEVLRDDGTPRWSVTGWFYEDIQDLDSDDNSKENEVELSGKYNLCPEPTELKSYGENDQMSVLEKYISQDYLKKENKEKLSEIFLENSSVEMKEFLKEEVYNKLVERLCENEGWEESWNEDPELPPNIKRYYTLNPQKLQEPGSEENDRDLGFVSDIAKFFESAEFSEYLKEITNLNISKAIKEVRMFTPKCYTMMHDKVIEPEGLDVVFNFMRKSSVSNNNLERTKWDSKKWHGTTHYVEDEDELLTIDPDHNTLSLAYRTKETKKFVKYVKSSAEFARCEVSMTFVE</sequence>
<dbReference type="GO" id="GO:0006449">
    <property type="term" value="P:regulation of translational termination"/>
    <property type="evidence" value="ECO:0007669"/>
    <property type="project" value="TreeGrafter"/>
</dbReference>
<comment type="cofactor">
    <cofactor evidence="1">
        <name>L-ascorbate</name>
        <dbReference type="ChEBI" id="CHEBI:38290"/>
    </cofactor>
</comment>
<dbReference type="InterPro" id="IPR039558">
    <property type="entry name" value="TPA1/OFD1_N"/>
</dbReference>
<evidence type="ECO:0000256" key="4">
    <source>
        <dbReference type="ARBA" id="ARBA00023002"/>
    </source>
</evidence>
<dbReference type="Pfam" id="PF13661">
    <property type="entry name" value="2OG-FeII_Oxy_4"/>
    <property type="match status" value="1"/>
</dbReference>
<dbReference type="SMART" id="SM00702">
    <property type="entry name" value="P4Hc"/>
    <property type="match status" value="1"/>
</dbReference>
<evidence type="ECO:0000313" key="8">
    <source>
        <dbReference type="Proteomes" id="UP000245609"/>
    </source>
</evidence>
<evidence type="ECO:0000259" key="6">
    <source>
        <dbReference type="SMART" id="SM00702"/>
    </source>
</evidence>
<evidence type="ECO:0000256" key="3">
    <source>
        <dbReference type="ARBA" id="ARBA00022964"/>
    </source>
</evidence>
<protein>
    <recommendedName>
        <fullName evidence="6">Prolyl 4-hydroxylase alpha subunit domain-containing protein</fullName>
    </recommendedName>
</protein>
<comment type="caution">
    <text evidence="7">The sequence shown here is derived from an EMBL/GenBank/DDBJ whole genome shotgun (WGS) entry which is preliminary data.</text>
</comment>
<dbReference type="Gene3D" id="2.60.120.620">
    <property type="entry name" value="q2cbj1_9rhob like domain"/>
    <property type="match status" value="2"/>
</dbReference>
<evidence type="ECO:0000256" key="1">
    <source>
        <dbReference type="ARBA" id="ARBA00001961"/>
    </source>
</evidence>
<dbReference type="GO" id="GO:0031418">
    <property type="term" value="F:L-ascorbic acid binding"/>
    <property type="evidence" value="ECO:0007669"/>
    <property type="project" value="UniProtKB-KW"/>
</dbReference>
<accession>A0A2T9ZLD5</accession>
<dbReference type="InterPro" id="IPR019601">
    <property type="entry name" value="Oxoglutarate/Fe-dep_Oase_C"/>
</dbReference>
<dbReference type="Pfam" id="PF10637">
    <property type="entry name" value="Ofd1_CTDD"/>
    <property type="match status" value="1"/>
</dbReference>
<organism evidence="7 8">
    <name type="scientific">Smittium megazygosporum</name>
    <dbReference type="NCBI Taxonomy" id="133381"/>
    <lineage>
        <taxon>Eukaryota</taxon>
        <taxon>Fungi</taxon>
        <taxon>Fungi incertae sedis</taxon>
        <taxon>Zoopagomycota</taxon>
        <taxon>Kickxellomycotina</taxon>
        <taxon>Harpellomycetes</taxon>
        <taxon>Harpellales</taxon>
        <taxon>Legeriomycetaceae</taxon>
        <taxon>Smittium</taxon>
    </lineage>
</organism>
<dbReference type="OrthoDB" id="430522at2759"/>
<evidence type="ECO:0000256" key="5">
    <source>
        <dbReference type="SAM" id="MobiDB-lite"/>
    </source>
</evidence>
<keyword evidence="3" id="KW-0223">Dioxygenase</keyword>
<evidence type="ECO:0000256" key="2">
    <source>
        <dbReference type="ARBA" id="ARBA00022896"/>
    </source>
</evidence>